<evidence type="ECO:0000313" key="2">
    <source>
        <dbReference type="Proteomes" id="UP001524586"/>
    </source>
</evidence>
<protein>
    <submittedName>
        <fullName evidence="1">Uncharacterized protein</fullName>
    </submittedName>
</protein>
<dbReference type="RefSeq" id="WP_256615664.1">
    <property type="nucleotide sequence ID" value="NZ_JANIBK010000063.1"/>
</dbReference>
<dbReference type="EMBL" id="JANIBK010000063">
    <property type="protein sequence ID" value="MCQ8129242.1"/>
    <property type="molecule type" value="Genomic_DNA"/>
</dbReference>
<accession>A0ABT1U5V4</accession>
<comment type="caution">
    <text evidence="1">The sequence shown here is derived from an EMBL/GenBank/DDBJ whole genome shotgun (WGS) entry which is preliminary data.</text>
</comment>
<gene>
    <name evidence="1" type="ORF">NP596_12335</name>
</gene>
<dbReference type="Proteomes" id="UP001524586">
    <property type="component" value="Unassembled WGS sequence"/>
</dbReference>
<organism evidence="1 2">
    <name type="scientific">Methylomonas rivi</name>
    <dbReference type="NCBI Taxonomy" id="2952226"/>
    <lineage>
        <taxon>Bacteria</taxon>
        <taxon>Pseudomonadati</taxon>
        <taxon>Pseudomonadota</taxon>
        <taxon>Gammaproteobacteria</taxon>
        <taxon>Methylococcales</taxon>
        <taxon>Methylococcaceae</taxon>
        <taxon>Methylomonas</taxon>
    </lineage>
</organism>
<name>A0ABT1U5V4_9GAMM</name>
<proteinExistence type="predicted"/>
<evidence type="ECO:0000313" key="1">
    <source>
        <dbReference type="EMBL" id="MCQ8129242.1"/>
    </source>
</evidence>
<reference evidence="1 2" key="1">
    <citation type="submission" date="2022-07" db="EMBL/GenBank/DDBJ databases">
        <title>Methylomonas rivi sp. nov., Methylomonas rosea sp. nov., Methylomonas aureus sp. nov. and Methylomonas subterranea sp. nov., four novel methanotrophs isolated from a freshwater creek and the deep terrestrial subsurface.</title>
        <authorList>
            <person name="Abin C."/>
            <person name="Sankaranarayanan K."/>
            <person name="Garner C."/>
            <person name="Sindelar R."/>
            <person name="Kotary K."/>
            <person name="Garner R."/>
            <person name="Barclay S."/>
            <person name="Lawson P."/>
            <person name="Krumholz L."/>
        </authorList>
    </citation>
    <scope>NUCLEOTIDE SEQUENCE [LARGE SCALE GENOMIC DNA]</scope>
    <source>
        <strain evidence="1 2">WSC-6</strain>
    </source>
</reference>
<keyword evidence="2" id="KW-1185">Reference proteome</keyword>
<sequence>MTEADIEIASQYDLSVVVIPFLLAPKRQLGCSVLEALASGTSK</sequence>